<feature type="region of interest" description="Disordered" evidence="1">
    <location>
        <begin position="401"/>
        <end position="420"/>
    </location>
</feature>
<dbReference type="AlphaFoldDB" id="A0A516Q0F9"/>
<accession>A0A516Q0F9</accession>
<dbReference type="KEGG" id="mik:FOE78_14250"/>
<evidence type="ECO:0008006" key="4">
    <source>
        <dbReference type="Google" id="ProtNLM"/>
    </source>
</evidence>
<evidence type="ECO:0000313" key="2">
    <source>
        <dbReference type="EMBL" id="QDP96923.1"/>
    </source>
</evidence>
<evidence type="ECO:0000313" key="3">
    <source>
        <dbReference type="Proteomes" id="UP000319263"/>
    </source>
</evidence>
<dbReference type="InterPro" id="IPR027417">
    <property type="entry name" value="P-loop_NTPase"/>
</dbReference>
<reference evidence="2 3" key="1">
    <citation type="submission" date="2019-07" db="EMBL/GenBank/DDBJ databases">
        <title>Microlunatus dokdonensis sp. nov. isolated from the rhizospheric soil of the wild plant Elymus tsukushiensis.</title>
        <authorList>
            <person name="Ghim S.-Y."/>
            <person name="Hwang Y.-J."/>
            <person name="Son J.-S."/>
            <person name="Shin J.-H."/>
        </authorList>
    </citation>
    <scope>NUCLEOTIDE SEQUENCE [LARGE SCALE GENOMIC DNA]</scope>
    <source>
        <strain evidence="2 3">KUDC0627</strain>
    </source>
</reference>
<evidence type="ECO:0000256" key="1">
    <source>
        <dbReference type="SAM" id="MobiDB-lite"/>
    </source>
</evidence>
<organism evidence="2 3">
    <name type="scientific">Microlunatus elymi</name>
    <dbReference type="NCBI Taxonomy" id="2596828"/>
    <lineage>
        <taxon>Bacteria</taxon>
        <taxon>Bacillati</taxon>
        <taxon>Actinomycetota</taxon>
        <taxon>Actinomycetes</taxon>
        <taxon>Propionibacteriales</taxon>
        <taxon>Propionibacteriaceae</taxon>
        <taxon>Microlunatus</taxon>
    </lineage>
</organism>
<dbReference type="EMBL" id="CP041692">
    <property type="protein sequence ID" value="QDP96923.1"/>
    <property type="molecule type" value="Genomic_DNA"/>
</dbReference>
<protein>
    <recommendedName>
        <fullName evidence="4">Sulfotransferase family protein</fullName>
    </recommendedName>
</protein>
<dbReference type="Gene3D" id="3.40.50.300">
    <property type="entry name" value="P-loop containing nucleotide triphosphate hydrolases"/>
    <property type="match status" value="1"/>
</dbReference>
<name>A0A516Q0F9_9ACTN</name>
<keyword evidence="3" id="KW-1185">Reference proteome</keyword>
<proteinExistence type="predicted"/>
<sequence>MTSISTALPAVSGRLKAARRQRVRHRPGRPALDVAGRELGSLLSRVLSTDAAGQVVAEDELLRLRRLALSGRQRDHDGLSIAVLAILADHFDDDAARSWLPVALAQAGRFGAAVEQELIFARGRPRLEYYPIVITALQQLGRDAEAARQLRFLRRKFRGLDRQFTDIWGDDQLSVVYRRLHRRLATTDGALPVFQHLPFCAGSSMQFSLGLVVPWSRTLQISRRWGLLQVKQASALGPHEVAELMLVHQHHPYPLRLAGRQLRHFTVLRDPVSQIRSGFYKRAARDKIITTRDSKSAGFAEHADYTIRAGLTNMLAKMIVTTHPELVSAYRRRYRQPTSYTMINYEEELFFLDATRLFSEERLLRMARETLDHNFSVVGTMAHLAAGHLACTAATGAPVAHQLSHRGRSGQPTEPDQGPVERRLREANGVDQQLFDEYTERFEAHHADLIRAVEGGV</sequence>
<dbReference type="Proteomes" id="UP000319263">
    <property type="component" value="Chromosome"/>
</dbReference>
<dbReference type="RefSeq" id="WP_143986884.1">
    <property type="nucleotide sequence ID" value="NZ_CP041692.1"/>
</dbReference>
<dbReference type="OrthoDB" id="5184668at2"/>
<gene>
    <name evidence="2" type="ORF">FOE78_14250</name>
</gene>